<dbReference type="InterPro" id="IPR050959">
    <property type="entry name" value="MarA-like"/>
</dbReference>
<dbReference type="Proteomes" id="UP000282299">
    <property type="component" value="Unassembled WGS sequence"/>
</dbReference>
<organism evidence="6 7">
    <name type="scientific">Citrobacter koseri</name>
    <name type="common">Citrobacter diversus</name>
    <dbReference type="NCBI Taxonomy" id="545"/>
    <lineage>
        <taxon>Bacteria</taxon>
        <taxon>Pseudomonadati</taxon>
        <taxon>Pseudomonadota</taxon>
        <taxon>Gammaproteobacteria</taxon>
        <taxon>Enterobacterales</taxon>
        <taxon>Enterobacteriaceae</taxon>
        <taxon>Citrobacter</taxon>
    </lineage>
</organism>
<dbReference type="PANTHER" id="PTHR47504">
    <property type="entry name" value="RIGHT ORIGIN-BINDING PROTEIN"/>
    <property type="match status" value="1"/>
</dbReference>
<dbReference type="InterPro" id="IPR009057">
    <property type="entry name" value="Homeodomain-like_sf"/>
</dbReference>
<keyword evidence="3" id="KW-0804">Transcription</keyword>
<evidence type="ECO:0000256" key="3">
    <source>
        <dbReference type="ARBA" id="ARBA00023163"/>
    </source>
</evidence>
<dbReference type="AlphaFoldDB" id="A0AAQ1A4R3"/>
<keyword evidence="1" id="KW-0805">Transcription regulation</keyword>
<comment type="caution">
    <text evidence="6">The sequence shown here is derived from an EMBL/GenBank/DDBJ whole genome shotgun (WGS) entry which is preliminary data.</text>
</comment>
<proteinExistence type="predicted"/>
<keyword evidence="2" id="KW-0238">DNA-binding</keyword>
<dbReference type="SUPFAM" id="SSF46689">
    <property type="entry name" value="Homeodomain-like"/>
    <property type="match status" value="2"/>
</dbReference>
<feature type="domain" description="HTH araC/xylS-type" evidence="4">
    <location>
        <begin position="8"/>
        <end position="106"/>
    </location>
</feature>
<dbReference type="Gene3D" id="1.10.10.60">
    <property type="entry name" value="Homeodomain-like"/>
    <property type="match status" value="2"/>
</dbReference>
<dbReference type="GO" id="GO:0003700">
    <property type="term" value="F:DNA-binding transcription factor activity"/>
    <property type="evidence" value="ECO:0007669"/>
    <property type="project" value="InterPro"/>
</dbReference>
<evidence type="ECO:0000256" key="2">
    <source>
        <dbReference type="ARBA" id="ARBA00023125"/>
    </source>
</evidence>
<name>A0AAQ1A4R3_CITKO</name>
<reference evidence="7" key="1">
    <citation type="submission" date="2018-10" db="EMBL/GenBank/DDBJ databases">
        <title>FDA dAtabase for Regulatory Grade micrObial Sequences (FDA-ARGOS): Supporting development and validation of Infectious Disease Dx tests.</title>
        <authorList>
            <person name="Goldberg B."/>
            <person name="Campos J."/>
            <person name="Tallon L."/>
            <person name="Sadzewicz L."/>
            <person name="Zhao X."/>
            <person name="Vavikolanu K."/>
            <person name="Mehta A."/>
            <person name="Aluvathingal J."/>
            <person name="Nadendla S."/>
            <person name="Geyer C."/>
            <person name="Nandy P."/>
            <person name="Yan Y."/>
            <person name="Sichtig H."/>
        </authorList>
    </citation>
    <scope>NUCLEOTIDE SEQUENCE [LARGE SCALE GENOMIC DNA]</scope>
    <source>
        <strain evidence="7">FDAARGOS_526</strain>
    </source>
</reference>
<evidence type="ECO:0000313" key="7">
    <source>
        <dbReference type="Proteomes" id="UP000282299"/>
    </source>
</evidence>
<dbReference type="PANTHER" id="PTHR47504:SF5">
    <property type="entry name" value="RIGHT ORIGIN-BINDING PROTEIN"/>
    <property type="match status" value="1"/>
</dbReference>
<reference evidence="5" key="3">
    <citation type="submission" date="2020-11" db="EMBL/GenBank/DDBJ databases">
        <title>Enhanced detection system for hospital associated transmission using whole genome sequencing surveillance.</title>
        <authorList>
            <person name="Harrison L.H."/>
            <person name="Van Tyne D."/>
            <person name="Marsh J.W."/>
            <person name="Griffith M.P."/>
            <person name="Snyder D.J."/>
            <person name="Cooper V.S."/>
            <person name="Mustapha M."/>
        </authorList>
    </citation>
    <scope>NUCLEOTIDE SEQUENCE</scope>
    <source>
        <strain evidence="5">CB00014</strain>
    </source>
</reference>
<evidence type="ECO:0000256" key="1">
    <source>
        <dbReference type="ARBA" id="ARBA00023015"/>
    </source>
</evidence>
<dbReference type="InterPro" id="IPR020449">
    <property type="entry name" value="Tscrpt_reg_AraC-type_HTH"/>
</dbReference>
<accession>A0AAQ1A4R3</accession>
<dbReference type="InterPro" id="IPR018060">
    <property type="entry name" value="HTH_AraC"/>
</dbReference>
<sequence>MMYKSVLDVLLEWLHNNTDKPLRITDIAARSGYSPWHLQRIFKSHTGVTLGQYVTELKLNKAFELLSTTRTPIMDVSFIVGFSSQQAFSRRFHQYFGKTPGQVRRDMTEKRERV</sequence>
<evidence type="ECO:0000313" key="5">
    <source>
        <dbReference type="EMBL" id="MBJ9870513.1"/>
    </source>
</evidence>
<gene>
    <name evidence="6" type="ORF">EGS84_10310</name>
    <name evidence="5" type="ORF">I5687_21405</name>
</gene>
<dbReference type="PRINTS" id="PR00032">
    <property type="entry name" value="HTHARAC"/>
</dbReference>
<dbReference type="SMART" id="SM00342">
    <property type="entry name" value="HTH_ARAC"/>
    <property type="match status" value="1"/>
</dbReference>
<dbReference type="EMBL" id="RKIT01000002">
    <property type="protein sequence ID" value="RSC17308.1"/>
    <property type="molecule type" value="Genomic_DNA"/>
</dbReference>
<evidence type="ECO:0000313" key="6">
    <source>
        <dbReference type="EMBL" id="RSC17308.1"/>
    </source>
</evidence>
<dbReference type="PROSITE" id="PS01124">
    <property type="entry name" value="HTH_ARAC_FAMILY_2"/>
    <property type="match status" value="1"/>
</dbReference>
<dbReference type="GO" id="GO:0043565">
    <property type="term" value="F:sequence-specific DNA binding"/>
    <property type="evidence" value="ECO:0007669"/>
    <property type="project" value="InterPro"/>
</dbReference>
<dbReference type="EMBL" id="JADVNV010000013">
    <property type="protein sequence ID" value="MBJ9870513.1"/>
    <property type="molecule type" value="Genomic_DNA"/>
</dbReference>
<dbReference type="Pfam" id="PF12833">
    <property type="entry name" value="HTH_18"/>
    <property type="match status" value="1"/>
</dbReference>
<protein>
    <submittedName>
        <fullName evidence="6">AraC family transcriptional regulator</fullName>
    </submittedName>
    <submittedName>
        <fullName evidence="5">Helix-turn-helix transcriptional regulator</fullName>
    </submittedName>
</protein>
<reference evidence="6" key="2">
    <citation type="submission" date="2018-10" db="EMBL/GenBank/DDBJ databases">
        <title>FDA dAtabase for Regulatory Grade micrObial Sequences (FDA-ARGOS): Supporting development and validation of Infectious Disease Dx tests.</title>
        <authorList>
            <person name="Campos J."/>
            <person name="Goldberg B."/>
            <person name="Tallon L.J."/>
            <person name="Sadzewicz L."/>
            <person name="Zhao X."/>
            <person name="Vavikolanu K."/>
            <person name="Mehta A."/>
            <person name="Aluvathingal J."/>
            <person name="Nadendla S."/>
            <person name="Geyer C."/>
            <person name="Nandy P."/>
            <person name="Yan Y."/>
            <person name="Sichtig H."/>
        </authorList>
    </citation>
    <scope>NUCLEOTIDE SEQUENCE</scope>
    <source>
        <strain evidence="6">FDAARGOS_526</strain>
    </source>
</reference>
<dbReference type="Proteomes" id="UP000807555">
    <property type="component" value="Unassembled WGS sequence"/>
</dbReference>
<evidence type="ECO:0000259" key="4">
    <source>
        <dbReference type="PROSITE" id="PS01124"/>
    </source>
</evidence>